<dbReference type="eggNOG" id="COG0402">
    <property type="taxonomic scope" value="Bacteria"/>
</dbReference>
<proteinExistence type="predicted"/>
<dbReference type="PANTHER" id="PTHR11271">
    <property type="entry name" value="GUANINE DEAMINASE"/>
    <property type="match status" value="1"/>
</dbReference>
<dbReference type="EMBL" id="AGCJ01000018">
    <property type="protein sequence ID" value="EHM42418.1"/>
    <property type="molecule type" value="Genomic_DNA"/>
</dbReference>
<dbReference type="PANTHER" id="PTHR11271:SF6">
    <property type="entry name" value="GUANINE DEAMINASE"/>
    <property type="match status" value="1"/>
</dbReference>
<dbReference type="Pfam" id="PF01979">
    <property type="entry name" value="Amidohydro_1"/>
    <property type="match status" value="1"/>
</dbReference>
<evidence type="ECO:0000313" key="6">
    <source>
        <dbReference type="EMBL" id="EHM42418.1"/>
    </source>
</evidence>
<dbReference type="InterPro" id="IPR051607">
    <property type="entry name" value="Metallo-dep_hydrolases"/>
</dbReference>
<comment type="caution">
    <text evidence="6">The sequence shown here is derived from an EMBL/GenBank/DDBJ whole genome shotgun (WGS) entry which is preliminary data.</text>
</comment>
<dbReference type="HOGENOM" id="CLU_012358_0_1_9"/>
<dbReference type="InterPro" id="IPR006680">
    <property type="entry name" value="Amidohydro-rel"/>
</dbReference>
<name>G9YFY8_9FIRM</name>
<dbReference type="RefSeq" id="WP_006789539.1">
    <property type="nucleotide sequence ID" value="NZ_JH417572.1"/>
</dbReference>
<organism evidence="6 7">
    <name type="scientific">Anaeroglobus geminatus F0357</name>
    <dbReference type="NCBI Taxonomy" id="861450"/>
    <lineage>
        <taxon>Bacteria</taxon>
        <taxon>Bacillati</taxon>
        <taxon>Bacillota</taxon>
        <taxon>Negativicutes</taxon>
        <taxon>Veillonellales</taxon>
        <taxon>Veillonellaceae</taxon>
        <taxon>Anaeroglobus</taxon>
    </lineage>
</organism>
<dbReference type="OrthoDB" id="9807210at2"/>
<dbReference type="Gene3D" id="2.30.40.10">
    <property type="entry name" value="Urease, subunit C, domain 1"/>
    <property type="match status" value="1"/>
</dbReference>
<accession>G9YFY8</accession>
<keyword evidence="2" id="KW-0479">Metal-binding</keyword>
<feature type="domain" description="Amidohydrolase-related" evidence="5">
    <location>
        <begin position="68"/>
        <end position="411"/>
    </location>
</feature>
<dbReference type="PATRIC" id="fig|861450.3.peg.527"/>
<evidence type="ECO:0000313" key="7">
    <source>
        <dbReference type="Proteomes" id="UP000005481"/>
    </source>
</evidence>
<dbReference type="Proteomes" id="UP000005481">
    <property type="component" value="Unassembled WGS sequence"/>
</dbReference>
<dbReference type="GO" id="GO:0005829">
    <property type="term" value="C:cytosol"/>
    <property type="evidence" value="ECO:0007669"/>
    <property type="project" value="TreeGrafter"/>
</dbReference>
<dbReference type="SUPFAM" id="SSF51556">
    <property type="entry name" value="Metallo-dependent hydrolases"/>
    <property type="match status" value="1"/>
</dbReference>
<reference evidence="6 7" key="1">
    <citation type="submission" date="2011-08" db="EMBL/GenBank/DDBJ databases">
        <authorList>
            <person name="Weinstock G."/>
            <person name="Sodergren E."/>
            <person name="Clifton S."/>
            <person name="Fulton L."/>
            <person name="Fulton B."/>
            <person name="Courtney L."/>
            <person name="Fronick C."/>
            <person name="Harrison M."/>
            <person name="Strong C."/>
            <person name="Farmer C."/>
            <person name="Delahaunty K."/>
            <person name="Markovic C."/>
            <person name="Hall O."/>
            <person name="Minx P."/>
            <person name="Tomlinson C."/>
            <person name="Mitreva M."/>
            <person name="Hou S."/>
            <person name="Chen J."/>
            <person name="Wollam A."/>
            <person name="Pepin K.H."/>
            <person name="Johnson M."/>
            <person name="Bhonagiri V."/>
            <person name="Zhang X."/>
            <person name="Suruliraj S."/>
            <person name="Warren W."/>
            <person name="Chinwalla A."/>
            <person name="Mardis E.R."/>
            <person name="Wilson R.K."/>
        </authorList>
    </citation>
    <scope>NUCLEOTIDE SEQUENCE [LARGE SCALE GENOMIC DNA]</scope>
    <source>
        <strain evidence="6 7">F0357</strain>
    </source>
</reference>
<keyword evidence="4" id="KW-0862">Zinc</keyword>
<comment type="cofactor">
    <cofactor evidence="1">
        <name>Zn(2+)</name>
        <dbReference type="ChEBI" id="CHEBI:29105"/>
    </cofactor>
</comment>
<dbReference type="UniPathway" id="UPA00603">
    <property type="reaction ID" value="UER00660"/>
</dbReference>
<dbReference type="AlphaFoldDB" id="G9YFY8"/>
<dbReference type="InterPro" id="IPR032466">
    <property type="entry name" value="Metal_Hydrolase"/>
</dbReference>
<gene>
    <name evidence="6" type="ORF">HMPREF0080_00551</name>
</gene>
<dbReference type="Gene3D" id="3.20.20.140">
    <property type="entry name" value="Metal-dependent hydrolases"/>
    <property type="match status" value="1"/>
</dbReference>
<evidence type="ECO:0000256" key="4">
    <source>
        <dbReference type="ARBA" id="ARBA00022833"/>
    </source>
</evidence>
<protein>
    <submittedName>
        <fullName evidence="6">Putative guanine deaminase</fullName>
    </submittedName>
</protein>
<keyword evidence="3" id="KW-0378">Hydrolase</keyword>
<evidence type="ECO:0000256" key="2">
    <source>
        <dbReference type="ARBA" id="ARBA00022723"/>
    </source>
</evidence>
<evidence type="ECO:0000256" key="1">
    <source>
        <dbReference type="ARBA" id="ARBA00001947"/>
    </source>
</evidence>
<dbReference type="InterPro" id="IPR011059">
    <property type="entry name" value="Metal-dep_hydrolase_composite"/>
</dbReference>
<dbReference type="STRING" id="861450.HMPREF0080_00551"/>
<evidence type="ECO:0000256" key="3">
    <source>
        <dbReference type="ARBA" id="ARBA00022801"/>
    </source>
</evidence>
<keyword evidence="7" id="KW-1185">Reference proteome</keyword>
<dbReference type="GO" id="GO:0006147">
    <property type="term" value="P:guanine catabolic process"/>
    <property type="evidence" value="ECO:0007669"/>
    <property type="project" value="UniProtKB-UniPathway"/>
</dbReference>
<evidence type="ECO:0000259" key="5">
    <source>
        <dbReference type="Pfam" id="PF01979"/>
    </source>
</evidence>
<dbReference type="GO" id="GO:0008270">
    <property type="term" value="F:zinc ion binding"/>
    <property type="evidence" value="ECO:0007669"/>
    <property type="project" value="TreeGrafter"/>
</dbReference>
<dbReference type="GO" id="GO:0008892">
    <property type="term" value="F:guanine deaminase activity"/>
    <property type="evidence" value="ECO:0007669"/>
    <property type="project" value="TreeGrafter"/>
</dbReference>
<sequence>MTYSLVLQATAFHSTGPESFEILENRLFCINRDGTLGAVLAPGDPACGPCLDESKRAGIFTRLGKGQFLLPGFIDTHVHAPQWAQVGKALDTNLPVWLKNYTFPLEAAYKNLDFAQEIYADLVDTLTANGTTTAQYFGSVHPAPNKLLADICAAKGQRAFIGKVVMDLPDQCPDYYRDESAETALADTEEFLRYCAGLNRTVPQDIVGVITPRFIPACSDEALRGLGALAAEYGAPVQSHCSEGDWEHAFVMARTGLRDTKAHLRYGLLTQRTTLAHSVYLNDDDAVLYKKYGANIAHSPLSNIFFAGSVCPVRRRLDQGVIVSLATDISAGYTPSMFDAMRQAVLSSRILTSGTDPAAPAARRGSPGSAIDFRHAFYMATLGGATALRIKAGQFKKGNAFDAFVFDCNAPYSTAAAMKATRLRICCKK</sequence>